<evidence type="ECO:0000313" key="16">
    <source>
        <dbReference type="EMBL" id="MFD2111771.1"/>
    </source>
</evidence>
<dbReference type="InterPro" id="IPR040442">
    <property type="entry name" value="Pyrv_kinase-like_dom_sf"/>
</dbReference>
<dbReference type="Gene3D" id="2.40.33.10">
    <property type="entry name" value="PK beta-barrel domain-like"/>
    <property type="match status" value="1"/>
</dbReference>
<evidence type="ECO:0000259" key="14">
    <source>
        <dbReference type="Pfam" id="PF00224"/>
    </source>
</evidence>
<evidence type="ECO:0000256" key="6">
    <source>
        <dbReference type="ARBA" id="ARBA00022741"/>
    </source>
</evidence>
<evidence type="ECO:0000256" key="13">
    <source>
        <dbReference type="RuleBase" id="RU000504"/>
    </source>
</evidence>
<comment type="pathway">
    <text evidence="1 13">Carbohydrate degradation; glycolysis; pyruvate from D-glyceraldehyde 3-phosphate: step 5/5.</text>
</comment>
<dbReference type="Pfam" id="PF00224">
    <property type="entry name" value="PK"/>
    <property type="match status" value="1"/>
</dbReference>
<evidence type="ECO:0000256" key="11">
    <source>
        <dbReference type="ARBA" id="ARBA00023317"/>
    </source>
</evidence>
<keyword evidence="11 16" id="KW-0670">Pyruvate</keyword>
<evidence type="ECO:0000256" key="12">
    <source>
        <dbReference type="NCBIfam" id="TIGR01064"/>
    </source>
</evidence>
<name>A0ABW4Y6G3_9GAMM</name>
<dbReference type="NCBIfam" id="NF004491">
    <property type="entry name" value="PRK05826.1"/>
    <property type="match status" value="1"/>
</dbReference>
<keyword evidence="5" id="KW-0479">Metal-binding</keyword>
<keyword evidence="7 13" id="KW-0418">Kinase</keyword>
<evidence type="ECO:0000256" key="10">
    <source>
        <dbReference type="ARBA" id="ARBA00023152"/>
    </source>
</evidence>
<evidence type="ECO:0000256" key="3">
    <source>
        <dbReference type="ARBA" id="ARBA00012142"/>
    </source>
</evidence>
<keyword evidence="8" id="KW-0067">ATP-binding</keyword>
<accession>A0ABW4Y6G3</accession>
<comment type="caution">
    <text evidence="16">The sequence shown here is derived from an EMBL/GenBank/DDBJ whole genome shotgun (WGS) entry which is preliminary data.</text>
</comment>
<dbReference type="NCBIfam" id="NF004978">
    <property type="entry name" value="PRK06354.1"/>
    <property type="match status" value="1"/>
</dbReference>
<dbReference type="InterPro" id="IPR015813">
    <property type="entry name" value="Pyrv/PenolPyrv_kinase-like_dom"/>
</dbReference>
<evidence type="ECO:0000256" key="1">
    <source>
        <dbReference type="ARBA" id="ARBA00004997"/>
    </source>
</evidence>
<evidence type="ECO:0000259" key="15">
    <source>
        <dbReference type="Pfam" id="PF02887"/>
    </source>
</evidence>
<keyword evidence="4 13" id="KW-0808">Transferase</keyword>
<dbReference type="Gene3D" id="3.20.20.60">
    <property type="entry name" value="Phosphoenolpyruvate-binding domains"/>
    <property type="match status" value="1"/>
</dbReference>
<dbReference type="NCBIfam" id="TIGR01064">
    <property type="entry name" value="pyruv_kin"/>
    <property type="match status" value="1"/>
</dbReference>
<dbReference type="EMBL" id="JBHUHX010000016">
    <property type="protein sequence ID" value="MFD2111771.1"/>
    <property type="molecule type" value="Genomic_DNA"/>
</dbReference>
<keyword evidence="6" id="KW-0547">Nucleotide-binding</keyword>
<dbReference type="SUPFAM" id="SSF50800">
    <property type="entry name" value="PK beta-barrel domain-like"/>
    <property type="match status" value="1"/>
</dbReference>
<evidence type="ECO:0000256" key="4">
    <source>
        <dbReference type="ARBA" id="ARBA00022679"/>
    </source>
</evidence>
<dbReference type="SUPFAM" id="SSF51621">
    <property type="entry name" value="Phosphoenolpyruvate/pyruvate domain"/>
    <property type="match status" value="1"/>
</dbReference>
<keyword evidence="17" id="KW-1185">Reference proteome</keyword>
<dbReference type="InterPro" id="IPR015793">
    <property type="entry name" value="Pyrv_Knase_brl"/>
</dbReference>
<dbReference type="PRINTS" id="PR01050">
    <property type="entry name" value="PYRUVTKNASE"/>
</dbReference>
<dbReference type="GO" id="GO:0016301">
    <property type="term" value="F:kinase activity"/>
    <property type="evidence" value="ECO:0007669"/>
    <property type="project" value="UniProtKB-KW"/>
</dbReference>
<evidence type="ECO:0000256" key="2">
    <source>
        <dbReference type="ARBA" id="ARBA00008663"/>
    </source>
</evidence>
<dbReference type="GO" id="GO:0004743">
    <property type="term" value="F:pyruvate kinase activity"/>
    <property type="evidence" value="ECO:0007669"/>
    <property type="project" value="UniProtKB-EC"/>
</dbReference>
<dbReference type="EC" id="2.7.1.40" evidence="3 12"/>
<reference evidence="17" key="1">
    <citation type="journal article" date="2019" name="Int. J. Syst. Evol. Microbiol.">
        <title>The Global Catalogue of Microorganisms (GCM) 10K type strain sequencing project: providing services to taxonomists for standard genome sequencing and annotation.</title>
        <authorList>
            <consortium name="The Broad Institute Genomics Platform"/>
            <consortium name="The Broad Institute Genome Sequencing Center for Infectious Disease"/>
            <person name="Wu L."/>
            <person name="Ma J."/>
        </authorList>
    </citation>
    <scope>NUCLEOTIDE SEQUENCE [LARGE SCALE GENOMIC DNA]</scope>
    <source>
        <strain evidence="17">KACC 12597</strain>
    </source>
</reference>
<comment type="catalytic activity">
    <reaction evidence="13">
        <text>pyruvate + ATP = phosphoenolpyruvate + ADP + H(+)</text>
        <dbReference type="Rhea" id="RHEA:18157"/>
        <dbReference type="ChEBI" id="CHEBI:15361"/>
        <dbReference type="ChEBI" id="CHEBI:15378"/>
        <dbReference type="ChEBI" id="CHEBI:30616"/>
        <dbReference type="ChEBI" id="CHEBI:58702"/>
        <dbReference type="ChEBI" id="CHEBI:456216"/>
        <dbReference type="EC" id="2.7.1.40"/>
    </reaction>
</comment>
<dbReference type="Proteomes" id="UP001597337">
    <property type="component" value="Unassembled WGS sequence"/>
</dbReference>
<dbReference type="PANTHER" id="PTHR11817">
    <property type="entry name" value="PYRUVATE KINASE"/>
    <property type="match status" value="1"/>
</dbReference>
<feature type="domain" description="Pyruvate kinase C-terminal" evidence="15">
    <location>
        <begin position="363"/>
        <end position="430"/>
    </location>
</feature>
<dbReference type="SUPFAM" id="SSF52935">
    <property type="entry name" value="PK C-terminal domain-like"/>
    <property type="match status" value="1"/>
</dbReference>
<dbReference type="InterPro" id="IPR036918">
    <property type="entry name" value="Pyrv_Knase_C_sf"/>
</dbReference>
<keyword evidence="10 13" id="KW-0324">Glycolysis</keyword>
<protein>
    <recommendedName>
        <fullName evidence="3 12">Pyruvate kinase</fullName>
        <ecNumber evidence="3 12">2.7.1.40</ecNumber>
    </recommendedName>
</protein>
<evidence type="ECO:0000256" key="9">
    <source>
        <dbReference type="ARBA" id="ARBA00022842"/>
    </source>
</evidence>
<feature type="domain" description="Pyruvate kinase barrel" evidence="14">
    <location>
        <begin position="6"/>
        <end position="326"/>
    </location>
</feature>
<gene>
    <name evidence="16" type="primary">pyk</name>
    <name evidence="16" type="ORF">ACFSJC_07960</name>
</gene>
<organism evidence="16 17">
    <name type="scientific">Thiorhodococcus fuscus</name>
    <dbReference type="NCBI Taxonomy" id="527200"/>
    <lineage>
        <taxon>Bacteria</taxon>
        <taxon>Pseudomonadati</taxon>
        <taxon>Pseudomonadota</taxon>
        <taxon>Gammaproteobacteria</taxon>
        <taxon>Chromatiales</taxon>
        <taxon>Chromatiaceae</taxon>
        <taxon>Thiorhodococcus</taxon>
    </lineage>
</organism>
<dbReference type="InterPro" id="IPR011037">
    <property type="entry name" value="Pyrv_Knase-like_insert_dom_sf"/>
</dbReference>
<sequence length="482" mass="52482">MHLPDHKTKIVATIGPASDSPELLVQLIQAGMNIARLNLSHGDPDYHAEVVTRIRQAAKTAGRRVTIMGDLPGPKMRIGDLASEPIELQRDDLLTLTTDDILGDQERIGVSFPDLPNAVKPNDRLYLNDGFILLRVESVQGSDILCRVRVGGELTSRKGVNLPGIDLGISAFTPEDREWLKFAAEHRLDAVSQSFVATADDILAVRRAAGEMGYAPFIIAKIERAGALDNLTEILRVADGIMVARGDLGVEIPIERIAVVQKQITDLANHFGKPVITATQMLESMVTYRRPTRAEATDVANAILGGTDCVMLSAESAVGRYPVESVAMLASIATHVEPERSKQPFVRTMDSFGGSDRMSAVDLIASSVYHTIDNSEPRCVLVPTRSGSTPRNVARFRPPVWIIAFSPSAATCQSLQFSYGIEAIQVDADRSDWSGFLRQWLRERGVDSGLALLTQGPTAENPSGNYRMEILELGRESNDAGY</sequence>
<evidence type="ECO:0000256" key="8">
    <source>
        <dbReference type="ARBA" id="ARBA00022840"/>
    </source>
</evidence>
<dbReference type="RefSeq" id="WP_386025483.1">
    <property type="nucleotide sequence ID" value="NZ_JBHUHX010000016.1"/>
</dbReference>
<dbReference type="Gene3D" id="3.40.1380.20">
    <property type="entry name" value="Pyruvate kinase, C-terminal domain"/>
    <property type="match status" value="1"/>
</dbReference>
<comment type="similarity">
    <text evidence="2 13">Belongs to the pyruvate kinase family.</text>
</comment>
<dbReference type="Pfam" id="PF02887">
    <property type="entry name" value="PK_C"/>
    <property type="match status" value="1"/>
</dbReference>
<evidence type="ECO:0000313" key="17">
    <source>
        <dbReference type="Proteomes" id="UP001597337"/>
    </source>
</evidence>
<proteinExistence type="inferred from homology"/>
<evidence type="ECO:0000256" key="5">
    <source>
        <dbReference type="ARBA" id="ARBA00022723"/>
    </source>
</evidence>
<dbReference type="InterPro" id="IPR001697">
    <property type="entry name" value="Pyr_Knase"/>
</dbReference>
<dbReference type="InterPro" id="IPR015795">
    <property type="entry name" value="Pyrv_Knase_C"/>
</dbReference>
<keyword evidence="9 13" id="KW-0460">Magnesium</keyword>
<dbReference type="InterPro" id="IPR015806">
    <property type="entry name" value="Pyrv_Knase_insert_dom_sf"/>
</dbReference>
<evidence type="ECO:0000256" key="7">
    <source>
        <dbReference type="ARBA" id="ARBA00022777"/>
    </source>
</evidence>